<dbReference type="KEGG" id="azz:DEW08_27230"/>
<dbReference type="Proteomes" id="UP000245629">
    <property type="component" value="Plasmid unnamed2"/>
</dbReference>
<proteinExistence type="predicted"/>
<accession>A0A2S2CYX5</accession>
<protein>
    <submittedName>
        <fullName evidence="1">Uncharacterized protein</fullName>
    </submittedName>
</protein>
<keyword evidence="2" id="KW-1185">Reference proteome</keyword>
<dbReference type="AlphaFoldDB" id="A0A2S2CYX5"/>
<gene>
    <name evidence="1" type="ORF">DEW08_27230</name>
</gene>
<sequence length="168" mass="18240">MRDAGETVAITRQDLLTYSGPSQLIASALMFRLFEQAFADLSPDGPPERRAIAMLVAFPGDGVLDGVEMVTRARTGGRLTIDTDAGPSDAPPSLVGRFYFEVAIGGRRRGYWPAEGYFTDQFRDQVARYQDGGGTAQEQAAYLAFKHQLVGRLLAAPPGTLFHARDLS</sequence>
<dbReference type="EMBL" id="CP029357">
    <property type="protein sequence ID" value="AWK89681.1"/>
    <property type="molecule type" value="Genomic_DNA"/>
</dbReference>
<organism evidence="1 2">
    <name type="scientific">Azospirillum thermophilum</name>
    <dbReference type="NCBI Taxonomy" id="2202148"/>
    <lineage>
        <taxon>Bacteria</taxon>
        <taxon>Pseudomonadati</taxon>
        <taxon>Pseudomonadota</taxon>
        <taxon>Alphaproteobacteria</taxon>
        <taxon>Rhodospirillales</taxon>
        <taxon>Azospirillaceae</taxon>
        <taxon>Azospirillum</taxon>
    </lineage>
</organism>
<evidence type="ECO:0000313" key="2">
    <source>
        <dbReference type="Proteomes" id="UP000245629"/>
    </source>
</evidence>
<name>A0A2S2CYX5_9PROT</name>
<keyword evidence="1" id="KW-0614">Plasmid</keyword>
<reference evidence="2" key="1">
    <citation type="submission" date="2018-05" db="EMBL/GenBank/DDBJ databases">
        <title>Azospirillum thermophila sp. nov., a novel isolated from hot spring.</title>
        <authorList>
            <person name="Zhao Z."/>
        </authorList>
    </citation>
    <scope>NUCLEOTIDE SEQUENCE [LARGE SCALE GENOMIC DNA]</scope>
    <source>
        <strain evidence="2">CFH 70021</strain>
        <plasmid evidence="2">unnamed2</plasmid>
    </source>
</reference>
<evidence type="ECO:0000313" key="1">
    <source>
        <dbReference type="EMBL" id="AWK89681.1"/>
    </source>
</evidence>
<geneLocation type="plasmid" evidence="1 2">
    <name>unnamed2</name>
</geneLocation>